<dbReference type="OrthoDB" id="5346713at2759"/>
<dbReference type="GO" id="GO:0005096">
    <property type="term" value="F:GTPase activator activity"/>
    <property type="evidence" value="ECO:0007669"/>
    <property type="project" value="InterPro"/>
</dbReference>
<feature type="compositionally biased region" description="Polar residues" evidence="1">
    <location>
        <begin position="501"/>
        <end position="520"/>
    </location>
</feature>
<dbReference type="OMA" id="NDTRIFS"/>
<dbReference type="GO" id="GO:1902412">
    <property type="term" value="P:regulation of mitotic cytokinesis"/>
    <property type="evidence" value="ECO:0007669"/>
    <property type="project" value="InterPro"/>
</dbReference>
<feature type="region of interest" description="Disordered" evidence="1">
    <location>
        <begin position="1052"/>
        <end position="1122"/>
    </location>
</feature>
<feature type="region of interest" description="Disordered" evidence="1">
    <location>
        <begin position="117"/>
        <end position="184"/>
    </location>
</feature>
<reference evidence="2 3" key="1">
    <citation type="journal article" date="2011" name="Cell">
        <title>Insight into structure and assembly of the nuclear pore complex by utilizing the genome of a eukaryotic thermophile.</title>
        <authorList>
            <person name="Amlacher S."/>
            <person name="Sarges P."/>
            <person name="Flemming D."/>
            <person name="van Noort V."/>
            <person name="Kunze R."/>
            <person name="Devos D.P."/>
            <person name="Arumugam M."/>
            <person name="Bork P."/>
            <person name="Hurt E."/>
        </authorList>
    </citation>
    <scope>NUCLEOTIDE SEQUENCE [LARGE SCALE GENOMIC DNA]</scope>
    <source>
        <strain evidence="3">DSM 1495 / CBS 144.50 / IMI 039719</strain>
    </source>
</reference>
<feature type="region of interest" description="Disordered" evidence="1">
    <location>
        <begin position="90"/>
        <end position="109"/>
    </location>
</feature>
<accession>G0SA51</accession>
<dbReference type="GeneID" id="18258140"/>
<evidence type="ECO:0000313" key="3">
    <source>
        <dbReference type="Proteomes" id="UP000008066"/>
    </source>
</evidence>
<evidence type="ECO:0000256" key="1">
    <source>
        <dbReference type="SAM" id="MobiDB-lite"/>
    </source>
</evidence>
<dbReference type="eggNOG" id="ENOG502S8CY">
    <property type="taxonomic scope" value="Eukaryota"/>
</dbReference>
<dbReference type="Proteomes" id="UP000008066">
    <property type="component" value="Unassembled WGS sequence"/>
</dbReference>
<feature type="compositionally biased region" description="Low complexity" evidence="1">
    <location>
        <begin position="157"/>
        <end position="175"/>
    </location>
</feature>
<feature type="region of interest" description="Disordered" evidence="1">
    <location>
        <begin position="949"/>
        <end position="982"/>
    </location>
</feature>
<dbReference type="AlphaFoldDB" id="G0SA51"/>
<gene>
    <name evidence="2" type="ORF">CTHT_0041020</name>
</gene>
<dbReference type="KEGG" id="cthr:CTHT_0041020"/>
<dbReference type="HOGENOM" id="CLU_004543_1_0_1"/>
<feature type="region of interest" description="Disordered" evidence="1">
    <location>
        <begin position="869"/>
        <end position="892"/>
    </location>
</feature>
<feature type="compositionally biased region" description="Polar residues" evidence="1">
    <location>
        <begin position="55"/>
        <end position="65"/>
    </location>
</feature>
<feature type="compositionally biased region" description="Polar residues" evidence="1">
    <location>
        <begin position="203"/>
        <end position="214"/>
    </location>
</feature>
<dbReference type="Pfam" id="PF20162">
    <property type="entry name" value="Etd1"/>
    <property type="match status" value="1"/>
</dbReference>
<dbReference type="RefSeq" id="XP_006694508.1">
    <property type="nucleotide sequence ID" value="XM_006694445.1"/>
</dbReference>
<feature type="compositionally biased region" description="Basic and acidic residues" evidence="1">
    <location>
        <begin position="346"/>
        <end position="356"/>
    </location>
</feature>
<proteinExistence type="predicted"/>
<dbReference type="STRING" id="759272.G0SA51"/>
<evidence type="ECO:0000313" key="2">
    <source>
        <dbReference type="EMBL" id="EGS19623.1"/>
    </source>
</evidence>
<feature type="region of interest" description="Disordered" evidence="1">
    <location>
        <begin position="484"/>
        <end position="546"/>
    </location>
</feature>
<protein>
    <submittedName>
        <fullName evidence="2">Uncharacterized protein</fullName>
    </submittedName>
</protein>
<feature type="region of interest" description="Disordered" evidence="1">
    <location>
        <begin position="995"/>
        <end position="1017"/>
    </location>
</feature>
<feature type="region of interest" description="Disordered" evidence="1">
    <location>
        <begin position="333"/>
        <end position="466"/>
    </location>
</feature>
<organism evidence="3">
    <name type="scientific">Chaetomium thermophilum (strain DSM 1495 / CBS 144.50 / IMI 039719)</name>
    <name type="common">Thermochaetoides thermophila</name>
    <dbReference type="NCBI Taxonomy" id="759272"/>
    <lineage>
        <taxon>Eukaryota</taxon>
        <taxon>Fungi</taxon>
        <taxon>Dikarya</taxon>
        <taxon>Ascomycota</taxon>
        <taxon>Pezizomycotina</taxon>
        <taxon>Sordariomycetes</taxon>
        <taxon>Sordariomycetidae</taxon>
        <taxon>Sordariales</taxon>
        <taxon>Chaetomiaceae</taxon>
        <taxon>Thermochaetoides</taxon>
    </lineage>
</organism>
<dbReference type="InterPro" id="IPR045342">
    <property type="entry name" value="Etd1"/>
</dbReference>
<feature type="region of interest" description="Disordered" evidence="1">
    <location>
        <begin position="45"/>
        <end position="65"/>
    </location>
</feature>
<feature type="region of interest" description="Disordered" evidence="1">
    <location>
        <begin position="646"/>
        <end position="747"/>
    </location>
</feature>
<feature type="compositionally biased region" description="Low complexity" evidence="1">
    <location>
        <begin position="1004"/>
        <end position="1017"/>
    </location>
</feature>
<feature type="compositionally biased region" description="Basic and acidic residues" evidence="1">
    <location>
        <begin position="132"/>
        <end position="144"/>
    </location>
</feature>
<feature type="compositionally biased region" description="Polar residues" evidence="1">
    <location>
        <begin position="652"/>
        <end position="665"/>
    </location>
</feature>
<keyword evidence="3" id="KW-1185">Reference proteome</keyword>
<sequence>MQAVPSLVGAGTAVAAAAVGLVFGQPPEAETPAHSIFPADYDGFRAQSPLPPRPNTSAAALCQPSSPLADDSLYSPLQLSDIGPGPLSPLATSSANIPRPATAAQLSSPKSEWMRPFFLRSSDPTPKATVENARDSSSSRESWMRRLSLRPLSQHGSPRSSTAPDSSSMSFSHSSAVPMLGHPQSVHAAPNKLIKRSRLNGPASGSQRRGSQALTLRRPATSHQRAATLQLMQQQIQQTQQNATVLEPISPDPKLSLDMSVLSPTSPIYAEPKRASGKWASFFHARRSSSLNRDLSGLPSAAIHYHHVMFPRKKLSIPFGRVVRAYLTKPDQLDDIPPLTYESDPAQEKSAQEEQRTSTPDLFVSDEPTPDERPKRSLSMHFLSRPSIRRRRRSTIGAKNGHARYLSDPGTALQSTIQNPVGQESDSTHEPTAALQGPETGVPTSLELPLSRRRNSPSPLPPLNRLSTFSIDLSKIGEATSISVDGSRRIPTPINYARGPQTPSSLAHSRGPSGQQSLTLAGSDFDSRGTFGDEDTDLRSDGMYDSFRTGASSSRMRSVETPIESMFDESPPSSACHCRTKRLSVQEMLGPSWDGETKIIEEDETLPMANGVSYQSMGPNSNNSLSLVTHDLGRLSFDDENDDDWARDDENTLSNHLSPPGSANSRRIPFPLRQALKSTNGGENLAPPRESIDSRPRSSIFDWSEPSVHDKHDTDTPRPKTVHGKQELDLRGGRPTTRKPPGAAHVRSQSVPIVPDLVDSSKPQPRFGTWGLGTKTVSEDWDDDFEFEGDDLATSTIAGKDSATSFSVVVPASIQATQPSVRAHSGQIRELSLLVNDLKRLCRHGKELDILNGPAAAKFSEAESIIVLASPDEEEPKPASPSKSSREFDRSDVDDRFLDEGFDGPVLDNSDDSFDFPDFPDLDIEMSKTAVVRERPGVRRRSVFSPEDDIFGGNWPLNDGNASSSSPRPRTPSRTSTPNRTSAVVSAVIEVLQQQQRAGKLDNSKASPFKSTPTTPTTKLFFDTNSLQELVKRASQLRDALSEVVRKAELLTQSPVSTPRRSERSSSQGRNLDGSPAFTSVFDNHPSTGSSPQTRLPNSQSGSTILSKASVDAMRMPMMTVN</sequence>
<feature type="compositionally biased region" description="Basic and acidic residues" evidence="1">
    <location>
        <begin position="707"/>
        <end position="732"/>
    </location>
</feature>
<feature type="compositionally biased region" description="Polar residues" evidence="1">
    <location>
        <begin position="1077"/>
        <end position="1107"/>
    </location>
</feature>
<feature type="region of interest" description="Disordered" evidence="1">
    <location>
        <begin position="196"/>
        <end position="223"/>
    </location>
</feature>
<feature type="compositionally biased region" description="Low complexity" evidence="1">
    <location>
        <begin position="963"/>
        <end position="982"/>
    </location>
</feature>
<feature type="compositionally biased region" description="Polar residues" evidence="1">
    <location>
        <begin position="412"/>
        <end position="425"/>
    </location>
</feature>
<dbReference type="EMBL" id="GL988043">
    <property type="protein sequence ID" value="EGS19623.1"/>
    <property type="molecule type" value="Genomic_DNA"/>
</dbReference>
<name>G0SA51_CHATD</name>
<feature type="compositionally biased region" description="Polar residues" evidence="1">
    <location>
        <begin position="1052"/>
        <end position="1070"/>
    </location>
</feature>